<proteinExistence type="inferred from homology"/>
<dbReference type="InterPro" id="IPR027417">
    <property type="entry name" value="P-loop_NTPase"/>
</dbReference>
<keyword evidence="1" id="KW-0347">Helicase</keyword>
<sequence length="1301" mass="149089">MTLFRANVITAPFMPTFKIQGQIYHNAGSMLPYNDNEHKFLQLYFIGDEEQQVTRRCSISDAVHRNIVKQLQKLLLERNHLIRLFRTALDMMPTDTHKLIIHPEKTPTGQHQRRYNAPTVDEVAIVIVGDQFQPRDIILHRRNNQLTTVSETHRCYDALQYPIIFWDGADGYHINIKMVNPITGAETDNKCSAMNYYAYRIMIRQHDTNHILQCRQLFHQYIVDMYAKIESERLQYIRFNQSKLRSEEYIHLRDAAKHDGHTKQIGKLTILPSSYTGSPRHMHSYAQDAITYVRQYGRPDLFITFTCNPSWNSIQQLLLPGQTSVDRHDITARVFRQKLKSMMAFMVKHEVFGKVRCWMYSVEWQKRGLPHAHILIWLYHKITSNEIDKVISAEIPDPKVDQELHDIVTKNMIHGPCGVLNPKSPCMKDGTCTKRYPRTLIPNTITGNDGYPLYRRRSPEQGGHVTTMRMHKEEIQVDNRWIVPYSPLLSKTYKAHINVEYCNSVKSIKYICKYINKGSDMAVFAMEPKDTSETIDIDEISQYQAGRYISSNEAIWRILMFPIHERSPPVVHLAVHLENGQRVYFTEATLQQVAENPPPTTLTSFFTLCQTDPFARTLLYSEVPTYYTWDPTRKNFARRKRGEPVEGQTGVFKDNTIGRLYTVHPRQDECFFLRLLLVNVRGPTSFQQLKTVNGITYDTFRGACQALNLLENDQHWDECINDACQTSHPKQIRTLFVIILTSCSPSSPTQLWEKYKSYMAEDIFHLIHRQNTEIDDEKSKQIYNEVLIRIEDACLQVAHKLLEQLGMPTPNRTSPPTFEVEMQQELNYNTEEQRTYVQSNIPKLTHEQASVYNRIINTVENENGEIFFLDAPGGTGKTFLIRLILATIRSENNIALALASSGIAATLLPGGRTAHSALKLPLNIQHIETPICNISKTSSMGKVLQKSKIIIWDECTMAHKKSLEALHRTLQDLRGNKGPFGNATILLAGDFRQTLPIIPRSTPADEINACLKYSDLWQYVKTLKLTTNMRVQLQQDCTADIFTNQLLDIGNGQLPIDQTPGRITLPPNFCTILTSKEQLIQKVFPNIQNNYTNENWLSERAILAPKNVDVYAINHIILSTIPNEILVYKSIDTVVEADEAIHYPTEFLNSLDLPGLPPHILKLKLGVPIIMLRNINPPKLCNGTRLAVKNLLKNVIKARIITGPFKGEDVLIPRIPMIPTDMPFQFSRLQFPIRLAFAMTINKAQGQTLQVCGINLDTECFSHGQLYVACSRVGKPQNLYINAQNGTTKNIVYPQALGQNI</sequence>
<feature type="domain" description="DNA helicase Pif1-like DEAD-box helicase" evidence="2">
    <location>
        <begin position="843"/>
        <end position="1056"/>
    </location>
</feature>
<dbReference type="Gene3D" id="3.40.50.300">
    <property type="entry name" value="P-loop containing nucleotide triphosphate hydrolases"/>
    <property type="match status" value="1"/>
</dbReference>
<dbReference type="GO" id="GO:0006281">
    <property type="term" value="P:DNA repair"/>
    <property type="evidence" value="ECO:0007669"/>
    <property type="project" value="UniProtKB-KW"/>
</dbReference>
<dbReference type="Proteomes" id="UP000001646">
    <property type="component" value="Unplaced"/>
</dbReference>
<keyword evidence="1" id="KW-0233">DNA recombination</keyword>
<evidence type="ECO:0000313" key="5">
    <source>
        <dbReference type="Ensembl" id="ENSACAP00000025503.1"/>
    </source>
</evidence>
<dbReference type="GO" id="GO:0043139">
    <property type="term" value="F:5'-3' DNA helicase activity"/>
    <property type="evidence" value="ECO:0007669"/>
    <property type="project" value="UniProtKB-EC"/>
</dbReference>
<keyword evidence="1" id="KW-0067">ATP-binding</keyword>
<name>A0A803SRB3_ANOCA</name>
<dbReference type="Pfam" id="PF14214">
    <property type="entry name" value="Helitron_like_N"/>
    <property type="match status" value="1"/>
</dbReference>
<dbReference type="PANTHER" id="PTHR10492">
    <property type="match status" value="1"/>
</dbReference>
<feature type="domain" description="Helitron helicase-like" evidence="3">
    <location>
        <begin position="196"/>
        <end position="376"/>
    </location>
</feature>
<dbReference type="InterPro" id="IPR049163">
    <property type="entry name" value="Pif1-like_2B_dom"/>
</dbReference>
<dbReference type="Pfam" id="PF05970">
    <property type="entry name" value="PIF1"/>
    <property type="match status" value="1"/>
</dbReference>
<dbReference type="GeneTree" id="ENSGT00940000166217"/>
<comment type="similarity">
    <text evidence="1">Belongs to the helicase family.</text>
</comment>
<dbReference type="Ensembl" id="ENSACAT00000051825.1">
    <property type="protein sequence ID" value="ENSACAP00000025503.1"/>
    <property type="gene ID" value="ENSACAG00000039981.1"/>
</dbReference>
<organism evidence="5 6">
    <name type="scientific">Anolis carolinensis</name>
    <name type="common">Green anole</name>
    <name type="synonym">American chameleon</name>
    <dbReference type="NCBI Taxonomy" id="28377"/>
    <lineage>
        <taxon>Eukaryota</taxon>
        <taxon>Metazoa</taxon>
        <taxon>Chordata</taxon>
        <taxon>Craniata</taxon>
        <taxon>Vertebrata</taxon>
        <taxon>Euteleostomi</taxon>
        <taxon>Lepidosauria</taxon>
        <taxon>Squamata</taxon>
        <taxon>Bifurcata</taxon>
        <taxon>Unidentata</taxon>
        <taxon>Episquamata</taxon>
        <taxon>Toxicofera</taxon>
        <taxon>Iguania</taxon>
        <taxon>Dactyloidae</taxon>
        <taxon>Anolis</taxon>
    </lineage>
</organism>
<evidence type="ECO:0000259" key="2">
    <source>
        <dbReference type="Pfam" id="PF05970"/>
    </source>
</evidence>
<comment type="cofactor">
    <cofactor evidence="1">
        <name>Mg(2+)</name>
        <dbReference type="ChEBI" id="CHEBI:18420"/>
    </cofactor>
</comment>
<dbReference type="GO" id="GO:0005524">
    <property type="term" value="F:ATP binding"/>
    <property type="evidence" value="ECO:0007669"/>
    <property type="project" value="UniProtKB-KW"/>
</dbReference>
<reference evidence="5" key="2">
    <citation type="submission" date="2025-08" db="UniProtKB">
        <authorList>
            <consortium name="Ensembl"/>
        </authorList>
    </citation>
    <scope>IDENTIFICATION</scope>
</reference>
<protein>
    <recommendedName>
        <fullName evidence="1">ATP-dependent DNA helicase</fullName>
        <ecNumber evidence="1">5.6.2.3</ecNumber>
    </recommendedName>
</protein>
<keyword evidence="1" id="KW-0547">Nucleotide-binding</keyword>
<dbReference type="InterPro" id="IPR010285">
    <property type="entry name" value="DNA_helicase_pif1-like_DEAD"/>
</dbReference>
<keyword evidence="1" id="KW-0378">Hydrolase</keyword>
<keyword evidence="6" id="KW-1185">Reference proteome</keyword>
<accession>A0A803SRB3</accession>
<dbReference type="EC" id="5.6.2.3" evidence="1"/>
<dbReference type="GO" id="GO:0000723">
    <property type="term" value="P:telomere maintenance"/>
    <property type="evidence" value="ECO:0007669"/>
    <property type="project" value="InterPro"/>
</dbReference>
<dbReference type="GO" id="GO:0016787">
    <property type="term" value="F:hydrolase activity"/>
    <property type="evidence" value="ECO:0007669"/>
    <property type="project" value="UniProtKB-KW"/>
</dbReference>
<reference evidence="5" key="1">
    <citation type="submission" date="2009-12" db="EMBL/GenBank/DDBJ databases">
        <title>The Genome Sequence of Anolis carolinensis (Green Anole Lizard).</title>
        <authorList>
            <consortium name="The Genome Sequencing Platform"/>
            <person name="Di Palma F."/>
            <person name="Alfoldi J."/>
            <person name="Heiman D."/>
            <person name="Young S."/>
            <person name="Grabherr M."/>
            <person name="Johnson J."/>
            <person name="Lander E.S."/>
            <person name="Lindblad-Toh K."/>
        </authorList>
    </citation>
    <scope>NUCLEOTIDE SEQUENCE [LARGE SCALE GENOMIC DNA]</scope>
    <source>
        <strain evidence="5">JBL SC #1</strain>
    </source>
</reference>
<evidence type="ECO:0000259" key="3">
    <source>
        <dbReference type="Pfam" id="PF14214"/>
    </source>
</evidence>
<reference evidence="5" key="3">
    <citation type="submission" date="2025-09" db="UniProtKB">
        <authorList>
            <consortium name="Ensembl"/>
        </authorList>
    </citation>
    <scope>IDENTIFICATION</scope>
</reference>
<dbReference type="InParanoid" id="A0A803SRB3"/>
<comment type="catalytic activity">
    <reaction evidence="1">
        <text>ATP + H2O = ADP + phosphate + H(+)</text>
        <dbReference type="Rhea" id="RHEA:13065"/>
        <dbReference type="ChEBI" id="CHEBI:15377"/>
        <dbReference type="ChEBI" id="CHEBI:15378"/>
        <dbReference type="ChEBI" id="CHEBI:30616"/>
        <dbReference type="ChEBI" id="CHEBI:43474"/>
        <dbReference type="ChEBI" id="CHEBI:456216"/>
        <dbReference type="EC" id="5.6.2.3"/>
    </reaction>
</comment>
<keyword evidence="1" id="KW-0234">DNA repair</keyword>
<dbReference type="Pfam" id="PF21530">
    <property type="entry name" value="Pif1_2B_dom"/>
    <property type="match status" value="1"/>
</dbReference>
<dbReference type="GO" id="GO:0006310">
    <property type="term" value="P:DNA recombination"/>
    <property type="evidence" value="ECO:0007669"/>
    <property type="project" value="UniProtKB-KW"/>
</dbReference>
<evidence type="ECO:0000259" key="4">
    <source>
        <dbReference type="Pfam" id="PF21530"/>
    </source>
</evidence>
<dbReference type="CDD" id="cd18809">
    <property type="entry name" value="SF1_C_RecD"/>
    <property type="match status" value="1"/>
</dbReference>
<evidence type="ECO:0000256" key="1">
    <source>
        <dbReference type="RuleBase" id="RU363044"/>
    </source>
</evidence>
<dbReference type="SUPFAM" id="SSF52540">
    <property type="entry name" value="P-loop containing nucleoside triphosphate hydrolases"/>
    <property type="match status" value="2"/>
</dbReference>
<evidence type="ECO:0000313" key="6">
    <source>
        <dbReference type="Proteomes" id="UP000001646"/>
    </source>
</evidence>
<dbReference type="InterPro" id="IPR025476">
    <property type="entry name" value="Helitron_helicase-like"/>
</dbReference>
<keyword evidence="1" id="KW-0227">DNA damage</keyword>
<dbReference type="PANTHER" id="PTHR10492:SF57">
    <property type="entry name" value="ATP-DEPENDENT DNA HELICASE"/>
    <property type="match status" value="1"/>
</dbReference>
<feature type="domain" description="DNA helicase Pif1-like 2B" evidence="4">
    <location>
        <begin position="1146"/>
        <end position="1191"/>
    </location>
</feature>